<comment type="caution">
    <text evidence="9">The sequence shown here is derived from an EMBL/GenBank/DDBJ whole genome shotgun (WGS) entry which is preliminary data.</text>
</comment>
<dbReference type="VEuPathDB" id="AmoebaDB:EHI5A_056940"/>
<dbReference type="InterPro" id="IPR038664">
    <property type="entry name" value="Gar1/Naf1_Cbf5-bd_sf"/>
</dbReference>
<dbReference type="VEuPathDB" id="AmoebaDB:EHI8A_030280"/>
<dbReference type="PANTHER" id="PTHR31633:SF1">
    <property type="entry name" value="H_ACA RIBONUCLEOPROTEIN COMPLEX NON-CORE SUBUNIT NAF1"/>
    <property type="match status" value="1"/>
</dbReference>
<dbReference type="EMBL" id="BDEQ01000001">
    <property type="protein sequence ID" value="GAT92769.1"/>
    <property type="molecule type" value="Genomic_DNA"/>
</dbReference>
<evidence type="ECO:0000256" key="5">
    <source>
        <dbReference type="ARBA" id="ARBA00022884"/>
    </source>
</evidence>
<keyword evidence="7" id="KW-0687">Ribonucleoprotein</keyword>
<evidence type="ECO:0000256" key="1">
    <source>
        <dbReference type="ARBA" id="ARBA00009801"/>
    </source>
</evidence>
<dbReference type="VEuPathDB" id="AmoebaDB:EHI_186970"/>
<comment type="similarity">
    <text evidence="1">Belongs to the NAF1 family.</text>
</comment>
<dbReference type="VEuPathDB" id="AmoebaDB:KM1_070390"/>
<keyword evidence="2 7" id="KW-0690">Ribosome biogenesis</keyword>
<evidence type="ECO:0000313" key="9">
    <source>
        <dbReference type="EMBL" id="GAT92769.1"/>
    </source>
</evidence>
<keyword evidence="4" id="KW-0597">Phosphoprotein</keyword>
<dbReference type="InterPro" id="IPR007504">
    <property type="entry name" value="H/ACA_rnp_Gar1/Naf1"/>
</dbReference>
<evidence type="ECO:0000256" key="6">
    <source>
        <dbReference type="ARBA" id="ARBA00023242"/>
    </source>
</evidence>
<dbReference type="InterPro" id="IPR009000">
    <property type="entry name" value="Transl_B-barrel_sf"/>
</dbReference>
<protein>
    <recommendedName>
        <fullName evidence="7">H/ACA ribonucleoprotein complex subunit</fullName>
    </recommendedName>
</protein>
<keyword evidence="6 7" id="KW-0539">Nucleus</keyword>
<gene>
    <name evidence="9" type="ORF">CL6EHI_186970</name>
</gene>
<comment type="subcellular location">
    <subcellularLocation>
        <location evidence="7">Nucleus</location>
        <location evidence="7">Nucleolus</location>
    </subcellularLocation>
</comment>
<comment type="similarity">
    <text evidence="7">Belongs to the GAR1 family.</text>
</comment>
<evidence type="ECO:0000256" key="4">
    <source>
        <dbReference type="ARBA" id="ARBA00022553"/>
    </source>
</evidence>
<reference evidence="9 10" key="1">
    <citation type="submission" date="2016-05" db="EMBL/GenBank/DDBJ databases">
        <title>First whole genome sequencing of Entamoeba histolytica HM1:IMSS-clone-6.</title>
        <authorList>
            <person name="Mukherjee Avik.K."/>
            <person name="Izumyama S."/>
            <person name="Nakada-Tsukui K."/>
            <person name="Nozaki T."/>
        </authorList>
    </citation>
    <scope>NUCLEOTIDE SEQUENCE [LARGE SCALE GENOMIC DNA]</scope>
    <source>
        <strain evidence="9 10">HM1:IMSS clone 6</strain>
    </source>
</reference>
<dbReference type="SUPFAM" id="SSF50447">
    <property type="entry name" value="Translation proteins"/>
    <property type="match status" value="1"/>
</dbReference>
<feature type="compositionally biased region" description="Acidic residues" evidence="8">
    <location>
        <begin position="144"/>
        <end position="159"/>
    </location>
</feature>
<keyword evidence="5 7" id="KW-0694">RNA-binding</keyword>
<dbReference type="Proteomes" id="UP000078387">
    <property type="component" value="Unassembled WGS sequence"/>
</dbReference>
<dbReference type="AlphaFoldDB" id="A0A5K1V0H9"/>
<dbReference type="Gene3D" id="2.40.10.230">
    <property type="entry name" value="Probable tRNA pseudouridine synthase domain"/>
    <property type="match status" value="1"/>
</dbReference>
<feature type="region of interest" description="Disordered" evidence="8">
    <location>
        <begin position="137"/>
        <end position="191"/>
    </location>
</feature>
<dbReference type="GO" id="GO:0006364">
    <property type="term" value="P:rRNA processing"/>
    <property type="evidence" value="ECO:0007669"/>
    <property type="project" value="UniProtKB-KW"/>
</dbReference>
<name>A0A5K1V0H9_ENTHI</name>
<dbReference type="Pfam" id="PF04410">
    <property type="entry name" value="Gar1"/>
    <property type="match status" value="1"/>
</dbReference>
<comment type="function">
    <text evidence="7">Required for ribosome biogenesis. Part of a complex which catalyzes pseudouridylation of rRNA. This involves the isomerization of uridine such that the ribose is subsequently attached to C5, instead of the normal N1. Pseudouridine ("psi") residues may serve to stabilize the conformation of rRNAs.</text>
</comment>
<proteinExistence type="inferred from homology"/>
<dbReference type="PANTHER" id="PTHR31633">
    <property type="entry name" value="H/ACA RIBONUCLEOPROTEIN COMPLEX NON-CORE SUBUNIT NAF1"/>
    <property type="match status" value="1"/>
</dbReference>
<dbReference type="GO" id="GO:0003723">
    <property type="term" value="F:RNA binding"/>
    <property type="evidence" value="ECO:0007669"/>
    <property type="project" value="UniProtKB-KW"/>
</dbReference>
<evidence type="ECO:0000313" key="10">
    <source>
        <dbReference type="Proteomes" id="UP000078387"/>
    </source>
</evidence>
<keyword evidence="3 7" id="KW-0698">rRNA processing</keyword>
<dbReference type="InterPro" id="IPR040309">
    <property type="entry name" value="Naf1"/>
</dbReference>
<dbReference type="GO" id="GO:0005732">
    <property type="term" value="C:sno(s)RNA-containing ribonucleoprotein complex"/>
    <property type="evidence" value="ECO:0007669"/>
    <property type="project" value="InterPro"/>
</dbReference>
<organism evidence="9 10">
    <name type="scientific">Entamoeba histolytica</name>
    <dbReference type="NCBI Taxonomy" id="5759"/>
    <lineage>
        <taxon>Eukaryota</taxon>
        <taxon>Amoebozoa</taxon>
        <taxon>Evosea</taxon>
        <taxon>Archamoebae</taxon>
        <taxon>Mastigamoebida</taxon>
        <taxon>Entamoebidae</taxon>
        <taxon>Entamoeba</taxon>
    </lineage>
</organism>
<dbReference type="VEuPathDB" id="AmoebaDB:EHI7A_033240"/>
<evidence type="ECO:0000256" key="2">
    <source>
        <dbReference type="ARBA" id="ARBA00022517"/>
    </source>
</evidence>
<evidence type="ECO:0000256" key="7">
    <source>
        <dbReference type="RuleBase" id="RU364004"/>
    </source>
</evidence>
<feature type="compositionally biased region" description="Basic and acidic residues" evidence="8">
    <location>
        <begin position="160"/>
        <end position="175"/>
    </location>
</feature>
<evidence type="ECO:0000256" key="8">
    <source>
        <dbReference type="SAM" id="MobiDB-lite"/>
    </source>
</evidence>
<sequence length="191" mass="21651">MQPITPMDCTPEHQPKLQPFDGSLITEPPVRAIIGGKKKIEEPTEIPIDKNYKPLFIKKVGTVVKIVEGKSLVQGGYGVINNGTILYSQDKEFLGQVDDIFGQITDPFYIFDGTTDIGQDVYVEDVQKNFVNVDEVSRKGTDREEGDGEPPEFSDDEEEREWKAKNKLLRQEQAKSKSTVEMPMMEDNYFD</sequence>
<dbReference type="GO" id="GO:0000493">
    <property type="term" value="P:box H/ACA snoRNP assembly"/>
    <property type="evidence" value="ECO:0007669"/>
    <property type="project" value="InterPro"/>
</dbReference>
<evidence type="ECO:0000256" key="3">
    <source>
        <dbReference type="ARBA" id="ARBA00022552"/>
    </source>
</evidence>
<dbReference type="GO" id="GO:0001522">
    <property type="term" value="P:pseudouridine synthesis"/>
    <property type="evidence" value="ECO:0007669"/>
    <property type="project" value="InterPro"/>
</dbReference>
<accession>A0A5K1V0H9</accession>
<dbReference type="GO" id="GO:0005730">
    <property type="term" value="C:nucleolus"/>
    <property type="evidence" value="ECO:0007669"/>
    <property type="project" value="UniProtKB-SubCell"/>
</dbReference>
<comment type="subunit">
    <text evidence="7">Component of the small nucleolar ribonucleoprotein particles containing H/ACA-type snoRNAs (H/ACA snoRNPs).</text>
</comment>